<organism evidence="1 2">
    <name type="scientific">Cryptosporangium japonicum</name>
    <dbReference type="NCBI Taxonomy" id="80872"/>
    <lineage>
        <taxon>Bacteria</taxon>
        <taxon>Bacillati</taxon>
        <taxon>Actinomycetota</taxon>
        <taxon>Actinomycetes</taxon>
        <taxon>Cryptosporangiales</taxon>
        <taxon>Cryptosporangiaceae</taxon>
        <taxon>Cryptosporangium</taxon>
    </lineage>
</organism>
<proteinExistence type="predicted"/>
<evidence type="ECO:0000313" key="2">
    <source>
        <dbReference type="Proteomes" id="UP001500967"/>
    </source>
</evidence>
<evidence type="ECO:0008006" key="3">
    <source>
        <dbReference type="Google" id="ProtNLM"/>
    </source>
</evidence>
<sequence length="281" mass="31981">MRVMARAEWSARASSHADTVDALLRDHLDRRRRGVKHPVEDFLFEYYSYRPGQLRRWFPGAGVVLEGASPDEFPGHRDGALDLPAFLARRGDTVRWVRNLLTATASRPAQLGCFGLHEWAMVYRSPETRHAWPLRLGGAATDALVEERGVRCSHFDAFRFFTSPARPLNVLQPTRETQVRNEQPGCLHATMDLYKWAYKLAPLTPAELILDCFRLAREVRVLDMRASPYDFAALGYDPVRIETPEGRAEYAATQRGFAERGQELRARLLEVTTQRSLSGSR</sequence>
<evidence type="ECO:0000313" key="1">
    <source>
        <dbReference type="EMBL" id="GAA0279931.1"/>
    </source>
</evidence>
<reference evidence="2" key="1">
    <citation type="journal article" date="2019" name="Int. J. Syst. Evol. Microbiol.">
        <title>The Global Catalogue of Microorganisms (GCM) 10K type strain sequencing project: providing services to taxonomists for standard genome sequencing and annotation.</title>
        <authorList>
            <consortium name="The Broad Institute Genomics Platform"/>
            <consortium name="The Broad Institute Genome Sequencing Center for Infectious Disease"/>
            <person name="Wu L."/>
            <person name="Ma J."/>
        </authorList>
    </citation>
    <scope>NUCLEOTIDE SEQUENCE [LARGE SCALE GENOMIC DNA]</scope>
    <source>
        <strain evidence="2">JCM 10425</strain>
    </source>
</reference>
<protein>
    <recommendedName>
        <fullName evidence="3">3-methyladenine DNA glycosylase</fullName>
    </recommendedName>
</protein>
<keyword evidence="2" id="KW-1185">Reference proteome</keyword>
<dbReference type="EMBL" id="BAAAGX010000042">
    <property type="protein sequence ID" value="GAA0279931.1"/>
    <property type="molecule type" value="Genomic_DNA"/>
</dbReference>
<accession>A0ABP3EX28</accession>
<gene>
    <name evidence="1" type="ORF">GCM10009539_79790</name>
</gene>
<name>A0ABP3EX28_9ACTN</name>
<dbReference type="Proteomes" id="UP001500967">
    <property type="component" value="Unassembled WGS sequence"/>
</dbReference>
<comment type="caution">
    <text evidence="1">The sequence shown here is derived from an EMBL/GenBank/DDBJ whole genome shotgun (WGS) entry which is preliminary data.</text>
</comment>